<feature type="domain" description="DUF3131" evidence="1">
    <location>
        <begin position="1"/>
        <end position="338"/>
    </location>
</feature>
<dbReference type="STRING" id="442562.Rumeso_02049"/>
<dbReference type="Pfam" id="PF11329">
    <property type="entry name" value="DUF3131"/>
    <property type="match status" value="1"/>
</dbReference>
<evidence type="ECO:0000313" key="3">
    <source>
        <dbReference type="Proteomes" id="UP000019666"/>
    </source>
</evidence>
<dbReference type="HOGENOM" id="CLU_034087_0_0_5"/>
<dbReference type="AlphaFoldDB" id="A0A017HPY5"/>
<evidence type="ECO:0000313" key="2">
    <source>
        <dbReference type="EMBL" id="EYD76385.1"/>
    </source>
</evidence>
<dbReference type="InterPro" id="IPR021478">
    <property type="entry name" value="DUF3131"/>
</dbReference>
<reference evidence="2 3" key="1">
    <citation type="submission" date="2013-02" db="EMBL/GenBank/DDBJ databases">
        <authorList>
            <person name="Fiebig A."/>
            <person name="Goeker M."/>
            <person name="Klenk H.-P.P."/>
        </authorList>
    </citation>
    <scope>NUCLEOTIDE SEQUENCE [LARGE SCALE GENOMIC DNA]</scope>
    <source>
        <strain evidence="2 3">DSM 19309</strain>
    </source>
</reference>
<dbReference type="Proteomes" id="UP000019666">
    <property type="component" value="Unassembled WGS sequence"/>
</dbReference>
<name>A0A017HPY5_9RHOB</name>
<protein>
    <recommendedName>
        <fullName evidence="1">DUF3131 domain-containing protein</fullName>
    </recommendedName>
</protein>
<keyword evidence="3" id="KW-1185">Reference proteome</keyword>
<gene>
    <name evidence="2" type="ORF">Rumeso_02049</name>
</gene>
<dbReference type="Gene3D" id="1.50.10.140">
    <property type="match status" value="1"/>
</dbReference>
<sequence>MGDQLAAILLAQHLGIIDDREFDQRFTRLLTFINTMPLAFGEMPNRFYSTDTGAMLGEDLAEGQAGWSAVDTGRLLVWLKIAAVEHPEFASFIRNAVGRFSVCDVLSDQARLQRARPGENGTEYAAETSRGYDSYAVQGYRAWGLDAPIPSAGSAASEIDIDGVRFPLEVDVTAQAPIMTTPPAYMGLEFSFLTLGPLSGEEVAGGLSSGDLMTVVYDLQARRLTQDGLPTARADFRRSEEPFTLYGTILANGYPWSTVDPGGTLFSRLDLISTRAVFALDAFFDGEIIDTLRALTADLQDPALGWYEGRYEATGAYETTRTSATNAFVLEAIAYRHLGALFPKAAWPEELGPATSVGATCRLPLATPSPT</sequence>
<proteinExistence type="predicted"/>
<organism evidence="2 3">
    <name type="scientific">Rubellimicrobium mesophilum DSM 19309</name>
    <dbReference type="NCBI Taxonomy" id="442562"/>
    <lineage>
        <taxon>Bacteria</taxon>
        <taxon>Pseudomonadati</taxon>
        <taxon>Pseudomonadota</taxon>
        <taxon>Alphaproteobacteria</taxon>
        <taxon>Rhodobacterales</taxon>
        <taxon>Roseobacteraceae</taxon>
        <taxon>Rubellimicrobium</taxon>
    </lineage>
</organism>
<accession>A0A017HPY5</accession>
<dbReference type="EMBL" id="AOSK01000046">
    <property type="protein sequence ID" value="EYD76385.1"/>
    <property type="molecule type" value="Genomic_DNA"/>
</dbReference>
<comment type="caution">
    <text evidence="2">The sequence shown here is derived from an EMBL/GenBank/DDBJ whole genome shotgun (WGS) entry which is preliminary data.</text>
</comment>
<evidence type="ECO:0000259" key="1">
    <source>
        <dbReference type="Pfam" id="PF11329"/>
    </source>
</evidence>